<dbReference type="PANTHER" id="PTHR33121">
    <property type="entry name" value="CYCLIC DI-GMP PHOSPHODIESTERASE PDEF"/>
    <property type="match status" value="1"/>
</dbReference>
<dbReference type="Proteomes" id="UP000664702">
    <property type="component" value="Plasmid pBb144S4b"/>
</dbReference>
<dbReference type="EMBL" id="JAGEMI010000002">
    <property type="protein sequence ID" value="MBO1869003.1"/>
    <property type="molecule type" value="Genomic_DNA"/>
</dbReference>
<dbReference type="Pfam" id="PF00563">
    <property type="entry name" value="EAL"/>
    <property type="match status" value="1"/>
</dbReference>
<dbReference type="AlphaFoldDB" id="A0A7Z0TY26"/>
<evidence type="ECO:0000313" key="2">
    <source>
        <dbReference type="EMBL" id="MBO1869003.1"/>
    </source>
</evidence>
<reference evidence="2" key="3">
    <citation type="submission" date="2021-03" db="EMBL/GenBank/DDBJ databases">
        <title>Whole Genome Sequence of Bradyrhizobium sp. Strain 144S4.</title>
        <authorList>
            <person name="Bromfield E.S.P."/>
            <person name="Cloutier S."/>
        </authorList>
    </citation>
    <scope>NUCLEOTIDE SEQUENCE [LARGE SCALE GENOMIC DNA]</scope>
    <source>
        <strain evidence="2">144S4</strain>
    </source>
</reference>
<organism evidence="3">
    <name type="scientific">Bradyrhizobium barranii subsp. barranii</name>
    <dbReference type="NCBI Taxonomy" id="2823807"/>
    <lineage>
        <taxon>Bacteria</taxon>
        <taxon>Pseudomonadati</taxon>
        <taxon>Pseudomonadota</taxon>
        <taxon>Alphaproteobacteria</taxon>
        <taxon>Hyphomicrobiales</taxon>
        <taxon>Nitrobacteraceae</taxon>
        <taxon>Bradyrhizobium</taxon>
        <taxon>Bradyrhizobium barranii</taxon>
    </lineage>
</organism>
<dbReference type="SUPFAM" id="SSF141868">
    <property type="entry name" value="EAL domain-like"/>
    <property type="match status" value="1"/>
</dbReference>
<dbReference type="KEGG" id="bban:J4G43_053580"/>
<sequence>MNHISHIGQTRAGWFGHRKLTPRACIADSKKHLRTFLAEALEDLGFITSECGQALELDTVLDAERPDLLVLGVSVDGIEVSKILETLVRKDYGGKVLVIGQPDSIIVKAVRQIGDEYGIAMLPALSTPFSAGTLRDSLASLMPLEPAPSPAVDVPEALKASSLELWYQQKLHLRTLVPSGAEALIRMRHPAWGVVPPAYFIPDESDPHFHALSEFVIARAIADWRYLLGQIGPVDLSINLPISFLADDAAVRELCYRIPDHAAFAGLLIEIDSAEVIDNLDLAIDVARRVRLHNIGISIDNVGAKWPSLLGLPNFPFVQLKVDHQYVTGCADQRLKQTVCRRIVELAHDSGAQVIAQGVETRADFLAAHEMDFDQVQGYLFGKPMGVKKFARSRTHFSEKEPIVLRHGA</sequence>
<dbReference type="PANTHER" id="PTHR33121:SF70">
    <property type="entry name" value="SIGNALING PROTEIN YKOW"/>
    <property type="match status" value="1"/>
</dbReference>
<dbReference type="CDD" id="cd01948">
    <property type="entry name" value="EAL"/>
    <property type="match status" value="1"/>
</dbReference>
<gene>
    <name evidence="5" type="ORF">G6321_00054520</name>
    <name evidence="3" type="ORF">G6321_51810</name>
    <name evidence="4" type="ORF">J4G43_053580</name>
    <name evidence="2" type="ORF">J4G43_52165</name>
</gene>
<feature type="domain" description="EAL" evidence="1">
    <location>
        <begin position="147"/>
        <end position="398"/>
    </location>
</feature>
<dbReference type="RefSeq" id="WP_166354337.1">
    <property type="nucleotide sequence ID" value="NZ_CP049701.1"/>
</dbReference>
<proteinExistence type="predicted"/>
<keyword evidence="4" id="KW-0614">Plasmid</keyword>
<dbReference type="EMBL" id="CP088281">
    <property type="protein sequence ID" value="UGX99489.1"/>
    <property type="molecule type" value="Genomic_DNA"/>
</dbReference>
<accession>A0A7Z0TY26</accession>
<dbReference type="EMBL" id="JACBFH010000003">
    <property type="protein sequence ID" value="NYY96500.1"/>
    <property type="molecule type" value="Genomic_DNA"/>
</dbReference>
<dbReference type="SUPFAM" id="SSF52172">
    <property type="entry name" value="CheY-like"/>
    <property type="match status" value="1"/>
</dbReference>
<evidence type="ECO:0000313" key="7">
    <source>
        <dbReference type="Proteomes" id="UP000664702"/>
    </source>
</evidence>
<evidence type="ECO:0000313" key="3">
    <source>
        <dbReference type="EMBL" id="NYY96500.1"/>
    </source>
</evidence>
<dbReference type="InterPro" id="IPR050706">
    <property type="entry name" value="Cyclic-di-GMP_PDE-like"/>
</dbReference>
<dbReference type="Proteomes" id="UP000564836">
    <property type="component" value="Plasmid pBb323S2b"/>
</dbReference>
<evidence type="ECO:0000313" key="6">
    <source>
        <dbReference type="Proteomes" id="UP000564836"/>
    </source>
</evidence>
<dbReference type="GO" id="GO:0071111">
    <property type="term" value="F:cyclic-guanylate-specific phosphodiesterase activity"/>
    <property type="evidence" value="ECO:0007669"/>
    <property type="project" value="InterPro"/>
</dbReference>
<geneLocation type="plasmid" evidence="4 7">
    <name>pBb144S4b</name>
</geneLocation>
<dbReference type="InterPro" id="IPR011006">
    <property type="entry name" value="CheY-like_superfamily"/>
</dbReference>
<evidence type="ECO:0000313" key="5">
    <source>
        <dbReference type="EMBL" id="UGX99489.1"/>
    </source>
</evidence>
<protein>
    <submittedName>
        <fullName evidence="4">EAL domain-containing protein</fullName>
    </submittedName>
    <submittedName>
        <fullName evidence="3">EAL domain-containing response regulator</fullName>
    </submittedName>
</protein>
<name>A0A7Z0TY26_9BRAD</name>
<dbReference type="InterPro" id="IPR001633">
    <property type="entry name" value="EAL_dom"/>
</dbReference>
<evidence type="ECO:0000259" key="1">
    <source>
        <dbReference type="PROSITE" id="PS50883"/>
    </source>
</evidence>
<dbReference type="InterPro" id="IPR035919">
    <property type="entry name" value="EAL_sf"/>
</dbReference>
<evidence type="ECO:0000313" key="4">
    <source>
        <dbReference type="EMBL" id="UEM18220.1"/>
    </source>
</evidence>
<dbReference type="Gene3D" id="3.20.20.450">
    <property type="entry name" value="EAL domain"/>
    <property type="match status" value="1"/>
</dbReference>
<geneLocation type="plasmid" evidence="5 6">
    <name>pBb323S2b</name>
</geneLocation>
<dbReference type="EMBL" id="CP086138">
    <property type="protein sequence ID" value="UEM18220.1"/>
    <property type="molecule type" value="Genomic_DNA"/>
</dbReference>
<reference evidence="6 7" key="4">
    <citation type="journal article" date="2022" name="Int. J. Syst. Evol. Microbiol.">
        <title>Strains of Bradyrhizobium barranii sp. nov. associated with legumes native to Canada are symbionts of soybeans and belong to different subspecies (subsp. barranii subsp. nov. and subsp. apii subsp. nov.) and symbiovars (sv. glycinearum and sv. septentrionale).</title>
        <authorList>
            <person name="Bromfield E.S.P."/>
            <person name="Cloutier S."/>
            <person name="Wasai-Hara S."/>
            <person name="Minamisawa K."/>
        </authorList>
    </citation>
    <scope>NUCLEOTIDE SEQUENCE [LARGE SCALE GENOMIC DNA]</scope>
    <source>
        <strain evidence="7">144S4</strain>
        <strain evidence="6">323S2</strain>
        <plasmid evidence="7">pBb144S4b</plasmid>
        <plasmid evidence="5 6">pBb323S2b</plasmid>
    </source>
</reference>
<dbReference type="SMART" id="SM00052">
    <property type="entry name" value="EAL"/>
    <property type="match status" value="1"/>
</dbReference>
<dbReference type="PROSITE" id="PS50883">
    <property type="entry name" value="EAL"/>
    <property type="match status" value="1"/>
</dbReference>
<reference evidence="3" key="2">
    <citation type="submission" date="2020-06" db="EMBL/GenBank/DDBJ databases">
        <title>Whole Genome Sequence of Bradyrhizobium sp. Strain 323S2.</title>
        <authorList>
            <person name="Bromfield E.S.P."/>
        </authorList>
    </citation>
    <scope>NUCLEOTIDE SEQUENCE [LARGE SCALE GENOMIC DNA]</scope>
    <source>
        <strain evidence="3">323S2</strain>
    </source>
</reference>
<reference evidence="5 6" key="1">
    <citation type="journal article" date="2017" name="Syst. Appl. Microbiol.">
        <title>Soybeans inoculated with root zone soils of Canadian native legumes harbour diverse and novel Bradyrhizobium spp. that possess agricultural potential.</title>
        <authorList>
            <person name="Bromfield E.S.P."/>
            <person name="Cloutier S."/>
            <person name="Tambong J.T."/>
            <person name="Tran Thi T.V."/>
        </authorList>
    </citation>
    <scope>NUCLEOTIDE SEQUENCE [LARGE SCALE GENOMIC DNA]</scope>
    <source>
        <strain evidence="5 6">323S2</strain>
    </source>
</reference>